<reference evidence="3 4" key="1">
    <citation type="submission" date="2016-03" db="EMBL/GenBank/DDBJ databases">
        <title>Trachymyrmex septentrionalis WGS genome.</title>
        <authorList>
            <person name="Nygaard S."/>
            <person name="Hu H."/>
            <person name="Boomsma J."/>
            <person name="Zhang G."/>
        </authorList>
    </citation>
    <scope>NUCLEOTIDE SEQUENCE [LARGE SCALE GENOMIC DNA]</scope>
    <source>
        <strain evidence="3">Tsep2-gDNA-1</strain>
        <tissue evidence="3">Whole body</tissue>
    </source>
</reference>
<evidence type="ECO:0000256" key="1">
    <source>
        <dbReference type="SAM" id="Coils"/>
    </source>
</evidence>
<feature type="coiled-coil region" evidence="1">
    <location>
        <begin position="501"/>
        <end position="591"/>
    </location>
</feature>
<protein>
    <recommendedName>
        <fullName evidence="5">FK506-binding protein 15</fullName>
    </recommendedName>
</protein>
<evidence type="ECO:0000256" key="2">
    <source>
        <dbReference type="SAM" id="MobiDB-lite"/>
    </source>
</evidence>
<feature type="region of interest" description="Disordered" evidence="2">
    <location>
        <begin position="306"/>
        <end position="373"/>
    </location>
</feature>
<evidence type="ECO:0000313" key="3">
    <source>
        <dbReference type="EMBL" id="KYN42850.1"/>
    </source>
</evidence>
<gene>
    <name evidence="3" type="ORF">ALC56_02653</name>
</gene>
<dbReference type="EMBL" id="KQ981305">
    <property type="protein sequence ID" value="KYN42850.1"/>
    <property type="molecule type" value="Genomic_DNA"/>
</dbReference>
<keyword evidence="4" id="KW-1185">Reference proteome</keyword>
<dbReference type="PANTHER" id="PTHR44927:SF1">
    <property type="entry name" value="FK506-BINDING PROTEIN 15"/>
    <property type="match status" value="1"/>
</dbReference>
<evidence type="ECO:0008006" key="5">
    <source>
        <dbReference type="Google" id="ProtNLM"/>
    </source>
</evidence>
<name>A0A195FQJ5_9HYME</name>
<evidence type="ECO:0000313" key="4">
    <source>
        <dbReference type="Proteomes" id="UP000078541"/>
    </source>
</evidence>
<dbReference type="STRING" id="34720.A0A195FQJ5"/>
<feature type="compositionally biased region" description="Polar residues" evidence="2">
    <location>
        <begin position="337"/>
        <end position="348"/>
    </location>
</feature>
<organism evidence="3 4">
    <name type="scientific">Trachymyrmex septentrionalis</name>
    <dbReference type="NCBI Taxonomy" id="34720"/>
    <lineage>
        <taxon>Eukaryota</taxon>
        <taxon>Metazoa</taxon>
        <taxon>Ecdysozoa</taxon>
        <taxon>Arthropoda</taxon>
        <taxon>Hexapoda</taxon>
        <taxon>Insecta</taxon>
        <taxon>Pterygota</taxon>
        <taxon>Neoptera</taxon>
        <taxon>Endopterygota</taxon>
        <taxon>Hymenoptera</taxon>
        <taxon>Apocrita</taxon>
        <taxon>Aculeata</taxon>
        <taxon>Formicoidea</taxon>
        <taxon>Formicidae</taxon>
        <taxon>Myrmicinae</taxon>
        <taxon>Trachymyrmex</taxon>
    </lineage>
</organism>
<sequence length="765" mass="86830">MSTQNQLPNLDKIFRDDDEPDFVSSGGSNLAAIFGQQPKLEPHSVKQVPKKSTRYNIQQTAPSSKTEVLIAKAVHAFKLQNGQYACVGKVGMALTGNVATRVYQIILYKTKQEYISVATVTRDFVYTVQTNNYATYYDNNKENWSILFEKYEHYLEFAIEVGLARYFALQEKGENVIYQDLMPSDKDVIAKEGDNICIKYFVGTEIIQPFKTNFAMSQTMTVEISTDENWERILLGSGKGLKRVLFLPPSKQISLGPGFPKERDIMLIIEITNIRVQEENSSTPKNLTSGKAAIISRMAKMGQSILPKMPLPSTTDSEDTEDDLPHKSPRHKKIEQSEGNLQKKNLSFASPDEKEATQKAVEPKTGVPSVDSSTYKPLISAQPLTPQWAPSYFAGHYVMMDNQMYPVSQTVNRTIPTALDPGMNMLLSETRIANTEIRMGISKISDNVQKLLDKFHALELQNVTTPTNDKATLDASWKMLLALNESQTGIKVEELSKNTDKDMSDEKIREAQSKISSLENDLKQSKEEKESLLQINENLSKKLQELETRLTDTNDELKKTKEALEVTKNTIAQCKEENISLEDRLSKCHREHVLQADTISCKQKDVIYFLKKNFILYQLNIYYSFTLQIEKKNKEIKQIMNKTYHTLSEKLADESRSELSFDYVKSTIANTIKHITLQVLYEDSDEEDRESKVIKDVNPTSIKTISHQQIKEPNEKHIEKSLNPNSDSDFSIKCTETSRSTTIMPIFENEPPPVPLEGIDEVDSE</sequence>
<feature type="region of interest" description="Disordered" evidence="2">
    <location>
        <begin position="745"/>
        <end position="765"/>
    </location>
</feature>
<dbReference type="Proteomes" id="UP000078541">
    <property type="component" value="Unassembled WGS sequence"/>
</dbReference>
<keyword evidence="1" id="KW-0175">Coiled coil</keyword>
<dbReference type="AlphaFoldDB" id="A0A195FQJ5"/>
<accession>A0A195FQJ5</accession>
<dbReference type="PANTHER" id="PTHR44927">
    <property type="entry name" value="FK506-BINDING PROTEIN 15"/>
    <property type="match status" value="1"/>
</dbReference>
<proteinExistence type="predicted"/>